<dbReference type="Gene3D" id="3.40.50.1980">
    <property type="entry name" value="Nitrogenase molybdenum iron protein domain"/>
    <property type="match status" value="1"/>
</dbReference>
<dbReference type="EMBL" id="MT630905">
    <property type="protein sequence ID" value="QNO44088.1"/>
    <property type="molecule type" value="Genomic_DNA"/>
</dbReference>
<dbReference type="EMBL" id="MT630932">
    <property type="protein sequence ID" value="QNO44203.1"/>
    <property type="molecule type" value="Genomic_DNA"/>
</dbReference>
<dbReference type="EMBL" id="MT630815">
    <property type="protein sequence ID" value="QNO43361.1"/>
    <property type="molecule type" value="Genomic_DNA"/>
</dbReference>
<dbReference type="SUPFAM" id="SSF53807">
    <property type="entry name" value="Helical backbone' metal receptor"/>
    <property type="match status" value="1"/>
</dbReference>
<organism evidence="4">
    <name type="scientific">Candidatus Methanogaster sp. ANME-2c ERB4</name>
    <dbReference type="NCBI Taxonomy" id="2759911"/>
    <lineage>
        <taxon>Archaea</taxon>
        <taxon>Methanobacteriati</taxon>
        <taxon>Methanobacteriota</taxon>
        <taxon>Stenosarchaea group</taxon>
        <taxon>Methanomicrobia</taxon>
        <taxon>Methanosarcinales</taxon>
        <taxon>ANME-2 cluster</taxon>
        <taxon>Candidatus Methanogasteraceae</taxon>
        <taxon>Candidatus Methanogaster</taxon>
    </lineage>
</organism>
<dbReference type="InterPro" id="IPR000510">
    <property type="entry name" value="Nase/OxRdtase_comp1"/>
</dbReference>
<sequence length="90" mass="9764">MDDYVCAGVHNGAGFRPRGLHKSVKRVDVDLLMANSHGKYITDDEGLAFARVGFLVYDRVGYQRRAIIGYGGGIDLVDVIADAILDHADA</sequence>
<name>A0A7G9Y869_9EURY</name>
<dbReference type="EMBL" id="MT631192">
    <property type="protein sequence ID" value="QNO46506.1"/>
    <property type="molecule type" value="Genomic_DNA"/>
</dbReference>
<evidence type="ECO:0000313" key="2">
    <source>
        <dbReference type="EMBL" id="QNO43361.1"/>
    </source>
</evidence>
<evidence type="ECO:0000313" key="4">
    <source>
        <dbReference type="EMBL" id="QNO44203.1"/>
    </source>
</evidence>
<feature type="domain" description="Nitrogenase/oxidoreductase component 1" evidence="1">
    <location>
        <begin position="20"/>
        <end position="84"/>
    </location>
</feature>
<evidence type="ECO:0000313" key="5">
    <source>
        <dbReference type="EMBL" id="QNO46506.1"/>
    </source>
</evidence>
<gene>
    <name evidence="3" type="ORF">AFMMMMLI_00002</name>
    <name evidence="4" type="ORF">DHFCJGNJ_00011</name>
    <name evidence="2" type="ORF">EBGJIAFC_00003</name>
    <name evidence="5" type="ORF">IOLGBOFK_00003</name>
</gene>
<dbReference type="Pfam" id="PF00148">
    <property type="entry name" value="Oxidored_nitro"/>
    <property type="match status" value="1"/>
</dbReference>
<proteinExistence type="predicted"/>
<evidence type="ECO:0000313" key="3">
    <source>
        <dbReference type="EMBL" id="QNO44088.1"/>
    </source>
</evidence>
<dbReference type="AlphaFoldDB" id="A0A7G9Y869"/>
<reference evidence="4" key="1">
    <citation type="submission" date="2020-06" db="EMBL/GenBank/DDBJ databases">
        <title>Unique genomic features of the anaerobic methanotrophic archaea.</title>
        <authorList>
            <person name="Chadwick G.L."/>
            <person name="Skennerton C.T."/>
            <person name="Laso-Perez R."/>
            <person name="Leu A.O."/>
            <person name="Speth D.R."/>
            <person name="Yu H."/>
            <person name="Morgan-Lang C."/>
            <person name="Hatzenpichler R."/>
            <person name="Goudeau D."/>
            <person name="Malmstrom R."/>
            <person name="Brazelton W.J."/>
            <person name="Woyke T."/>
            <person name="Hallam S.J."/>
            <person name="Tyson G.W."/>
            <person name="Wegener G."/>
            <person name="Boetius A."/>
            <person name="Orphan V."/>
        </authorList>
    </citation>
    <scope>NUCLEOTIDE SEQUENCE</scope>
</reference>
<dbReference type="GO" id="GO:0016491">
    <property type="term" value="F:oxidoreductase activity"/>
    <property type="evidence" value="ECO:0007669"/>
    <property type="project" value="InterPro"/>
</dbReference>
<accession>A0A7G9Y869</accession>
<evidence type="ECO:0000259" key="1">
    <source>
        <dbReference type="Pfam" id="PF00148"/>
    </source>
</evidence>
<protein>
    <recommendedName>
        <fullName evidence="1">Nitrogenase/oxidoreductase component 1 domain-containing protein</fullName>
    </recommendedName>
</protein>